<accession>A0ACC5W8D2</accession>
<dbReference type="Proteomes" id="UP000829447">
    <property type="component" value="Linkage Group LG2"/>
</dbReference>
<name>A0ACC5W8D2_PANGG</name>
<feature type="non-terminal residue" evidence="1">
    <location>
        <position position="1"/>
    </location>
</feature>
<organism evidence="1 2">
    <name type="scientific">Pangasianodon gigas</name>
    <name type="common">Mekong giant catfish</name>
    <name type="synonym">Pangasius gigas</name>
    <dbReference type="NCBI Taxonomy" id="30993"/>
    <lineage>
        <taxon>Eukaryota</taxon>
        <taxon>Metazoa</taxon>
        <taxon>Chordata</taxon>
        <taxon>Craniata</taxon>
        <taxon>Vertebrata</taxon>
        <taxon>Euteleostomi</taxon>
        <taxon>Actinopterygii</taxon>
        <taxon>Neopterygii</taxon>
        <taxon>Teleostei</taxon>
        <taxon>Ostariophysi</taxon>
        <taxon>Siluriformes</taxon>
        <taxon>Pangasiidae</taxon>
        <taxon>Pangasianodon</taxon>
    </lineage>
</organism>
<keyword evidence="2" id="KW-1185">Reference proteome</keyword>
<evidence type="ECO:0000313" key="2">
    <source>
        <dbReference type="Proteomes" id="UP000829447"/>
    </source>
</evidence>
<reference evidence="1 2" key="1">
    <citation type="journal article" date="2022" name="bioRxiv">
        <title>An ancient truncated duplication of the anti-Mullerian hormone receptor type 2 gene is a potential conserved master sex determinant in the Pangasiidae catfish family.</title>
        <authorList>
            <person name="Wen M."/>
            <person name="Pan Q."/>
            <person name="Jouanno E."/>
            <person name="Montfort J."/>
            <person name="Zahm M."/>
            <person name="Cabau C."/>
            <person name="Klopp C."/>
            <person name="Iampietro C."/>
            <person name="Roques C."/>
            <person name="Bouchez O."/>
            <person name="Castinel A."/>
            <person name="Donnadieu C."/>
            <person name="Parrinello H."/>
            <person name="Poncet C."/>
            <person name="Belmonte E."/>
            <person name="Gautier V."/>
            <person name="Avarre J.-C."/>
            <person name="Dugue R."/>
            <person name="Gustiano R."/>
            <person name="Ha T.T.T."/>
            <person name="Campet M."/>
            <person name="Sriphairoj K."/>
            <person name="Ribolli J."/>
            <person name="de Almeida F.L."/>
            <person name="Desvignes T."/>
            <person name="Postlethwait J.H."/>
            <person name="Bucao C.F."/>
            <person name="Robinson-Rechavi M."/>
            <person name="Bobe J."/>
            <person name="Herpin A."/>
            <person name="Guiguen Y."/>
        </authorList>
    </citation>
    <scope>NUCLEOTIDE SEQUENCE [LARGE SCALE GENOMIC DNA]</scope>
    <source>
        <strain evidence="1">YG-Dec2019</strain>
    </source>
</reference>
<dbReference type="EMBL" id="CM040455">
    <property type="protein sequence ID" value="MCI4375080.1"/>
    <property type="molecule type" value="Genomic_DNA"/>
</dbReference>
<sequence>PGLPIFTVITVSVILPLLLTGIIFLTFTLLKRCKMQAGTASICRHSKQDSRNGQGVSLAVCDYEEEKSAEDLTYTSMIIYSNATSSNDVVPSIKDEVLCDYTSVSYAALTG</sequence>
<protein>
    <submittedName>
        <fullName evidence="1">Uncharacterized protein</fullName>
    </submittedName>
</protein>
<evidence type="ECO:0000313" key="1">
    <source>
        <dbReference type="EMBL" id="MCI4375080.1"/>
    </source>
</evidence>
<gene>
    <name evidence="1" type="ORF">PGIGA_G00104920</name>
</gene>
<proteinExistence type="predicted"/>
<comment type="caution">
    <text evidence="1">The sequence shown here is derived from an EMBL/GenBank/DDBJ whole genome shotgun (WGS) entry which is preliminary data.</text>
</comment>